<dbReference type="NCBIfam" id="TIGR00299">
    <property type="entry name" value="nickel pincer cofactor biosynthesis protein LarC"/>
    <property type="match status" value="1"/>
</dbReference>
<evidence type="ECO:0000256" key="2">
    <source>
        <dbReference type="ARBA" id="ARBA00023239"/>
    </source>
</evidence>
<keyword evidence="1" id="KW-0533">Nickel</keyword>
<accession>A0ABU9VP69</accession>
<dbReference type="InterPro" id="IPR002822">
    <property type="entry name" value="Ni_insertion"/>
</dbReference>
<reference evidence="4 5" key="1">
    <citation type="submission" date="2024-04" db="EMBL/GenBank/DDBJ databases">
        <title>Genome sequencing and metabolic network reconstruction of aminoacids and betaine degradation by Anoxynatronum sibiricum.</title>
        <authorList>
            <person name="Detkova E.N."/>
            <person name="Boltjanskaja Y.V."/>
            <person name="Mardanov A.V."/>
            <person name="Kevbrin V."/>
        </authorList>
    </citation>
    <scope>NUCLEOTIDE SEQUENCE [LARGE SCALE GENOMIC DNA]</scope>
    <source>
        <strain evidence="4 5">Z-7981</strain>
    </source>
</reference>
<sequence>MRILYLDCFAGISGDMTLGAFIDLGVEEQLLREGLSQLTVDGYRLEVTPAEKQGIQGTKVNVKLTGAESYHHGEHHHHQEESHAHEHHHHHGHHHDETAHEHHHVNLAAVETIINESGLEEPVKVLSKKMFRIVAEAEATVHGKPIEEVHFHEVGAVDSIVDIVGAAICLCHLKVDQVVVSPLHTGTGFVKCQHGLMPVPVPATLQIIQNHQMPFYNTGIPRELVTPTGAAIAAGMADGYGPLPAMEVTAIGYGAGTRDLEIPNMLRMVVGEKKKTVMTPAH</sequence>
<comment type="caution">
    <text evidence="4">The sequence shown here is derived from an EMBL/GenBank/DDBJ whole genome shotgun (WGS) entry which is preliminary data.</text>
</comment>
<evidence type="ECO:0000256" key="3">
    <source>
        <dbReference type="SAM" id="MobiDB-lite"/>
    </source>
</evidence>
<evidence type="ECO:0000256" key="1">
    <source>
        <dbReference type="ARBA" id="ARBA00022596"/>
    </source>
</evidence>
<keyword evidence="5" id="KW-1185">Reference proteome</keyword>
<dbReference type="EMBL" id="JBCITM010000001">
    <property type="protein sequence ID" value="MEN1758955.1"/>
    <property type="molecule type" value="Genomic_DNA"/>
</dbReference>
<dbReference type="PANTHER" id="PTHR36566:SF1">
    <property type="entry name" value="PYRIDINIUM-3,5-BISTHIOCARBOXYLIC ACID MONONUCLEOTIDE NICKEL INSERTION PROTEIN"/>
    <property type="match status" value="1"/>
</dbReference>
<feature type="compositionally biased region" description="Basic and acidic residues" evidence="3">
    <location>
        <begin position="70"/>
        <end position="84"/>
    </location>
</feature>
<evidence type="ECO:0000313" key="5">
    <source>
        <dbReference type="Proteomes" id="UP001407405"/>
    </source>
</evidence>
<gene>
    <name evidence="4" type="primary">larC</name>
    <name evidence="4" type="ORF">AAIG11_00585</name>
</gene>
<dbReference type="RefSeq" id="WP_343184339.1">
    <property type="nucleotide sequence ID" value="NZ_JBCITM010000001.1"/>
</dbReference>
<proteinExistence type="predicted"/>
<organism evidence="4 5">
    <name type="scientific">Anoxynatronum sibiricum</name>
    <dbReference type="NCBI Taxonomy" id="210623"/>
    <lineage>
        <taxon>Bacteria</taxon>
        <taxon>Bacillati</taxon>
        <taxon>Bacillota</taxon>
        <taxon>Clostridia</taxon>
        <taxon>Eubacteriales</taxon>
        <taxon>Clostridiaceae</taxon>
        <taxon>Anoxynatronum</taxon>
    </lineage>
</organism>
<dbReference type="Proteomes" id="UP001407405">
    <property type="component" value="Unassembled WGS sequence"/>
</dbReference>
<protein>
    <submittedName>
        <fullName evidence="4">Nickel pincer cofactor biosynthesis protein LarC</fullName>
        <ecNumber evidence="4">4.99.1.12</ecNumber>
    </submittedName>
</protein>
<evidence type="ECO:0000313" key="4">
    <source>
        <dbReference type="EMBL" id="MEN1758955.1"/>
    </source>
</evidence>
<dbReference type="PANTHER" id="PTHR36566">
    <property type="entry name" value="NICKEL INSERTION PROTEIN-RELATED"/>
    <property type="match status" value="1"/>
</dbReference>
<keyword evidence="2 4" id="KW-0456">Lyase</keyword>
<feature type="region of interest" description="Disordered" evidence="3">
    <location>
        <begin position="70"/>
        <end position="102"/>
    </location>
</feature>
<dbReference type="EC" id="4.99.1.12" evidence="4"/>
<dbReference type="Pfam" id="PF01969">
    <property type="entry name" value="Ni_insertion"/>
    <property type="match status" value="1"/>
</dbReference>
<dbReference type="GO" id="GO:0016829">
    <property type="term" value="F:lyase activity"/>
    <property type="evidence" value="ECO:0007669"/>
    <property type="project" value="UniProtKB-KW"/>
</dbReference>
<name>A0ABU9VP69_9CLOT</name>